<accession>A0A6A6UI79</accession>
<dbReference type="AlphaFoldDB" id="A0A6A6UI79"/>
<protein>
    <recommendedName>
        <fullName evidence="3">DUF7492 domain-containing protein</fullName>
    </recommendedName>
</protein>
<evidence type="ECO:0000256" key="2">
    <source>
        <dbReference type="SAM" id="SignalP"/>
    </source>
</evidence>
<dbReference type="Pfam" id="PF24320">
    <property type="entry name" value="DUF7492"/>
    <property type="match status" value="1"/>
</dbReference>
<keyword evidence="2" id="KW-0732">Signal</keyword>
<dbReference type="Proteomes" id="UP000799302">
    <property type="component" value="Unassembled WGS sequence"/>
</dbReference>
<feature type="chain" id="PRO_5025464481" description="DUF7492 domain-containing protein" evidence="2">
    <location>
        <begin position="18"/>
        <end position="345"/>
    </location>
</feature>
<dbReference type="PANTHER" id="PTHR35559">
    <property type="entry name" value="CHITIN-BINDING TYPE-4 DOMAIN-CONTAINING PROTEIN"/>
    <property type="match status" value="1"/>
</dbReference>
<sequence length="345" mass="35648">MISYISAFSVLAATVSAHSWVECSNHDNSLLLPWMQGNSTLNPPVIIDPEMPWYANFCHGYPRNKKNPGDWIDESTNYSWDIIDNVFNGGPSHPPNTNACHPTQRTPTYQPNAPMASAAPGDSIKLFFGGNGHTRGSNVPGGDPGIVNVYWKGAPEQEITDVSEFTSANLLATGGFAGESFSYPADPNIKTPAQGLVDKGNWLTVKMPADMAAGRHMMVWVWEAQGKPTWSTCFDVMVGGSGSGSAPAAPASSSSPSAAPVPAAAASSAPAAPAYSAPAAAASPLPALPSVVAAPAPAAPSAPVAPAPAAPVAPQAVQEPAPSVSAKPKTRACKAPRKRKVEFTA</sequence>
<evidence type="ECO:0000256" key="1">
    <source>
        <dbReference type="SAM" id="MobiDB-lite"/>
    </source>
</evidence>
<name>A0A6A6UI79_9PEZI</name>
<feature type="compositionally biased region" description="Pro residues" evidence="1">
    <location>
        <begin position="297"/>
        <end position="311"/>
    </location>
</feature>
<dbReference type="InterPro" id="IPR055915">
    <property type="entry name" value="DUF7492"/>
</dbReference>
<dbReference type="PANTHER" id="PTHR35559:SF1">
    <property type="entry name" value="CHITIN-BINDING TYPE-4 DOMAIN-CONTAINING PROTEIN"/>
    <property type="match status" value="1"/>
</dbReference>
<feature type="domain" description="DUF7492" evidence="3">
    <location>
        <begin position="59"/>
        <end position="160"/>
    </location>
</feature>
<keyword evidence="5" id="KW-1185">Reference proteome</keyword>
<evidence type="ECO:0000313" key="4">
    <source>
        <dbReference type="EMBL" id="KAF2671406.1"/>
    </source>
</evidence>
<organism evidence="4 5">
    <name type="scientific">Microthyrium microscopicum</name>
    <dbReference type="NCBI Taxonomy" id="703497"/>
    <lineage>
        <taxon>Eukaryota</taxon>
        <taxon>Fungi</taxon>
        <taxon>Dikarya</taxon>
        <taxon>Ascomycota</taxon>
        <taxon>Pezizomycotina</taxon>
        <taxon>Dothideomycetes</taxon>
        <taxon>Dothideomycetes incertae sedis</taxon>
        <taxon>Microthyriales</taxon>
        <taxon>Microthyriaceae</taxon>
        <taxon>Microthyrium</taxon>
    </lineage>
</organism>
<feature type="compositionally biased region" description="Low complexity" evidence="1">
    <location>
        <begin position="312"/>
        <end position="324"/>
    </location>
</feature>
<evidence type="ECO:0000313" key="5">
    <source>
        <dbReference type="Proteomes" id="UP000799302"/>
    </source>
</evidence>
<reference evidence="4" key="1">
    <citation type="journal article" date="2020" name="Stud. Mycol.">
        <title>101 Dothideomycetes genomes: a test case for predicting lifestyles and emergence of pathogens.</title>
        <authorList>
            <person name="Haridas S."/>
            <person name="Albert R."/>
            <person name="Binder M."/>
            <person name="Bloem J."/>
            <person name="Labutti K."/>
            <person name="Salamov A."/>
            <person name="Andreopoulos B."/>
            <person name="Baker S."/>
            <person name="Barry K."/>
            <person name="Bills G."/>
            <person name="Bluhm B."/>
            <person name="Cannon C."/>
            <person name="Castanera R."/>
            <person name="Culley D."/>
            <person name="Daum C."/>
            <person name="Ezra D."/>
            <person name="Gonzalez J."/>
            <person name="Henrissat B."/>
            <person name="Kuo A."/>
            <person name="Liang C."/>
            <person name="Lipzen A."/>
            <person name="Lutzoni F."/>
            <person name="Magnuson J."/>
            <person name="Mondo S."/>
            <person name="Nolan M."/>
            <person name="Ohm R."/>
            <person name="Pangilinan J."/>
            <person name="Park H.-J."/>
            <person name="Ramirez L."/>
            <person name="Alfaro M."/>
            <person name="Sun H."/>
            <person name="Tritt A."/>
            <person name="Yoshinaga Y."/>
            <person name="Zwiers L.-H."/>
            <person name="Turgeon B."/>
            <person name="Goodwin S."/>
            <person name="Spatafora J."/>
            <person name="Crous P."/>
            <person name="Grigoriev I."/>
        </authorList>
    </citation>
    <scope>NUCLEOTIDE SEQUENCE</scope>
    <source>
        <strain evidence="4">CBS 115976</strain>
    </source>
</reference>
<feature type="region of interest" description="Disordered" evidence="1">
    <location>
        <begin position="296"/>
        <end position="345"/>
    </location>
</feature>
<evidence type="ECO:0000259" key="3">
    <source>
        <dbReference type="Pfam" id="PF24320"/>
    </source>
</evidence>
<feature type="signal peptide" evidence="2">
    <location>
        <begin position="1"/>
        <end position="17"/>
    </location>
</feature>
<dbReference type="OrthoDB" id="5276978at2759"/>
<gene>
    <name evidence="4" type="ORF">BT63DRAFT_453802</name>
</gene>
<dbReference type="EMBL" id="MU004233">
    <property type="protein sequence ID" value="KAF2671406.1"/>
    <property type="molecule type" value="Genomic_DNA"/>
</dbReference>
<dbReference type="Gene3D" id="2.70.50.70">
    <property type="match status" value="1"/>
</dbReference>
<feature type="compositionally biased region" description="Basic residues" evidence="1">
    <location>
        <begin position="328"/>
        <end position="345"/>
    </location>
</feature>
<proteinExistence type="predicted"/>